<dbReference type="Proteomes" id="UP000295060">
    <property type="component" value="Unassembled WGS sequence"/>
</dbReference>
<dbReference type="InterPro" id="IPR006120">
    <property type="entry name" value="Resolvase_HTH_dom"/>
</dbReference>
<dbReference type="SMART" id="SM00857">
    <property type="entry name" value="Resolvase"/>
    <property type="match status" value="1"/>
</dbReference>
<dbReference type="Pfam" id="PF02796">
    <property type="entry name" value="HTH_7"/>
    <property type="match status" value="1"/>
</dbReference>
<feature type="compositionally biased region" description="Polar residues" evidence="4">
    <location>
        <begin position="241"/>
        <end position="269"/>
    </location>
</feature>
<evidence type="ECO:0000259" key="5">
    <source>
        <dbReference type="PROSITE" id="PS51736"/>
    </source>
</evidence>
<keyword evidence="2" id="KW-0238">DNA-binding</keyword>
<dbReference type="EMBL" id="SODU01000004">
    <property type="protein sequence ID" value="TDW84397.1"/>
    <property type="molecule type" value="Genomic_DNA"/>
</dbReference>
<dbReference type="InterPro" id="IPR050639">
    <property type="entry name" value="SSR_resolvase"/>
</dbReference>
<dbReference type="PANTHER" id="PTHR30461:SF2">
    <property type="entry name" value="SERINE RECOMBINASE PINE-RELATED"/>
    <property type="match status" value="1"/>
</dbReference>
<dbReference type="SUPFAM" id="SSF46689">
    <property type="entry name" value="Homeodomain-like"/>
    <property type="match status" value="1"/>
</dbReference>
<evidence type="ECO:0000313" key="6">
    <source>
        <dbReference type="EMBL" id="TDW84397.1"/>
    </source>
</evidence>
<evidence type="ECO:0000313" key="7">
    <source>
        <dbReference type="Proteomes" id="UP000295060"/>
    </source>
</evidence>
<evidence type="ECO:0000256" key="4">
    <source>
        <dbReference type="SAM" id="MobiDB-lite"/>
    </source>
</evidence>
<keyword evidence="3" id="KW-0233">DNA recombination</keyword>
<dbReference type="SUPFAM" id="SSF53041">
    <property type="entry name" value="Resolvase-like"/>
    <property type="match status" value="1"/>
</dbReference>
<reference evidence="6 7" key="1">
    <citation type="submission" date="2019-03" db="EMBL/GenBank/DDBJ databases">
        <title>Genomic Encyclopedia of Type Strains, Phase III (KMG-III): the genomes of soil and plant-associated and newly described type strains.</title>
        <authorList>
            <person name="Whitman W."/>
        </authorList>
    </citation>
    <scope>NUCLEOTIDE SEQUENCE [LARGE SCALE GENOMIC DNA]</scope>
    <source>
        <strain evidence="6 7">VKMAc-2574</strain>
    </source>
</reference>
<protein>
    <submittedName>
        <fullName evidence="6">DNA invertase Pin-like site-specific DNA recombinase</fullName>
    </submittedName>
</protein>
<dbReference type="CDD" id="cd03768">
    <property type="entry name" value="SR_ResInv"/>
    <property type="match status" value="1"/>
</dbReference>
<evidence type="ECO:0000256" key="1">
    <source>
        <dbReference type="ARBA" id="ARBA00009913"/>
    </source>
</evidence>
<keyword evidence="7" id="KW-1185">Reference proteome</keyword>
<comment type="similarity">
    <text evidence="1">Belongs to the site-specific recombinase resolvase family.</text>
</comment>
<dbReference type="Gene3D" id="3.40.50.1390">
    <property type="entry name" value="Resolvase, N-terminal catalytic domain"/>
    <property type="match status" value="1"/>
</dbReference>
<dbReference type="Pfam" id="PF00239">
    <property type="entry name" value="Resolvase"/>
    <property type="match status" value="1"/>
</dbReference>
<feature type="region of interest" description="Disordered" evidence="4">
    <location>
        <begin position="217"/>
        <end position="269"/>
    </location>
</feature>
<dbReference type="InterPro" id="IPR009057">
    <property type="entry name" value="Homeodomain-like_sf"/>
</dbReference>
<comment type="caution">
    <text evidence="6">The sequence shown here is derived from an EMBL/GenBank/DDBJ whole genome shotgun (WGS) entry which is preliminary data.</text>
</comment>
<evidence type="ECO:0000256" key="2">
    <source>
        <dbReference type="ARBA" id="ARBA00023125"/>
    </source>
</evidence>
<dbReference type="InterPro" id="IPR036162">
    <property type="entry name" value="Resolvase-like_N_sf"/>
</dbReference>
<dbReference type="PROSITE" id="PS51736">
    <property type="entry name" value="RECOMBINASES_3"/>
    <property type="match status" value="1"/>
</dbReference>
<feature type="compositionally biased region" description="Low complexity" evidence="4">
    <location>
        <begin position="228"/>
        <end position="239"/>
    </location>
</feature>
<proteinExistence type="inferred from homology"/>
<organism evidence="6 7">
    <name type="scientific">Kribbella pratensis</name>
    <dbReference type="NCBI Taxonomy" id="2512112"/>
    <lineage>
        <taxon>Bacteria</taxon>
        <taxon>Bacillati</taxon>
        <taxon>Actinomycetota</taxon>
        <taxon>Actinomycetes</taxon>
        <taxon>Propionibacteriales</taxon>
        <taxon>Kribbellaceae</taxon>
        <taxon>Kribbella</taxon>
    </lineage>
</organism>
<dbReference type="InterPro" id="IPR006119">
    <property type="entry name" value="Resolv_N"/>
</dbReference>
<evidence type="ECO:0000256" key="3">
    <source>
        <dbReference type="ARBA" id="ARBA00023172"/>
    </source>
</evidence>
<dbReference type="CDD" id="cd00569">
    <property type="entry name" value="HTH_Hin_like"/>
    <property type="match status" value="1"/>
</dbReference>
<feature type="domain" description="Resolvase/invertase-type recombinase catalytic" evidence="5">
    <location>
        <begin position="1"/>
        <end position="134"/>
    </location>
</feature>
<gene>
    <name evidence="6" type="ORF">EV137_7208</name>
</gene>
<name>A0ABY2F811_9ACTN</name>
<dbReference type="Gene3D" id="1.10.10.60">
    <property type="entry name" value="Homeodomain-like"/>
    <property type="match status" value="1"/>
</dbReference>
<accession>A0ABY2F811</accession>
<dbReference type="PANTHER" id="PTHR30461">
    <property type="entry name" value="DNA-INVERTASE FROM LAMBDOID PROPHAGE"/>
    <property type="match status" value="1"/>
</dbReference>
<sequence>MLLGYAGVSTREQNLHRQLDALTAAGCDRIWQEKLSGKNADRPELQDCLAFARPNDVVTVTELWRLGRNFQDLIQIVSGLHQREIGFKSLHEALDTTTPGGRMIFHIFAALGEFIREMIVQGTREGLDAAKARGTRLGRPPAMTSEQVQHARDLLGNPDNTVSSIARLLGVSRATIYKYVPELRFPAVPGASAPLELSTAAVRRIGRCRCRARHVRTPARPAGTAPQASTSSSCTARASKPSGSSLTRTSPPQRSWSAGTANAASPTRPTSSCAVCAARWWCSATNSQSAA</sequence>